<dbReference type="InterPro" id="IPR000847">
    <property type="entry name" value="LysR_HTH_N"/>
</dbReference>
<dbReference type="PROSITE" id="PS50931">
    <property type="entry name" value="HTH_LYSR"/>
    <property type="match status" value="1"/>
</dbReference>
<sequence length="306" mass="33156">MEYFEAVAAAGSFATAAVSCHVSPSAIAAAIDELERSLEVQLFIRRKAKGMVLTALGARLLTEARVLLGHGAVFASAVKQDGRGVSGRFPIGVYPTLSPFLVPGLLEHFDQNYPDVELDIVEASSPQLRDAVLQGRIEGALLYNVAGMQDLDFQEVRRLRPIALLSAQHHLAGRSEISLRELADERLITLNVTPSNENINTILGAAGVRPKERVGYDNYELVRCLVARNFGFSVMLQSPQSSTTYDGNRVVAVRIADDVPSTRVGLAYASGARLTGRMNALLNFLTAANFYSDESIDNHSSPLRSL</sequence>
<feature type="domain" description="HTH lysR-type" evidence="5">
    <location>
        <begin position="1"/>
        <end position="54"/>
    </location>
</feature>
<comment type="similarity">
    <text evidence="1">Belongs to the LysR transcriptional regulatory family.</text>
</comment>
<dbReference type="Pfam" id="PF00126">
    <property type="entry name" value="HTH_1"/>
    <property type="match status" value="1"/>
</dbReference>
<evidence type="ECO:0000313" key="6">
    <source>
        <dbReference type="EMBL" id="UNK46917.1"/>
    </source>
</evidence>
<dbReference type="InterPro" id="IPR036388">
    <property type="entry name" value="WH-like_DNA-bd_sf"/>
</dbReference>
<dbReference type="Pfam" id="PF03466">
    <property type="entry name" value="LysR_substrate"/>
    <property type="match status" value="1"/>
</dbReference>
<reference evidence="6 7" key="1">
    <citation type="submission" date="2022-03" db="EMBL/GenBank/DDBJ databases">
        <title>Isotopic signatures of nitrous oxide derived from detoxification processes.</title>
        <authorList>
            <person name="Behrendt U."/>
            <person name="Buchen C."/>
            <person name="Well R."/>
            <person name="Ulrich A."/>
            <person name="Rohe L."/>
            <person name="Kolb S."/>
            <person name="Schloter M."/>
            <person name="Horn M.A."/>
            <person name="Augustin J."/>
        </authorList>
    </citation>
    <scope>NUCLEOTIDE SEQUENCE [LARGE SCALE GENOMIC DNA]</scope>
    <source>
        <strain evidence="6 7">S4-C24</strain>
    </source>
</reference>
<keyword evidence="4" id="KW-0804">Transcription</keyword>
<dbReference type="InterPro" id="IPR005119">
    <property type="entry name" value="LysR_subst-bd"/>
</dbReference>
<accession>A0ABY3W989</accession>
<protein>
    <submittedName>
        <fullName evidence="6">LysR substrate-binding domain-containing protein</fullName>
    </submittedName>
</protein>
<keyword evidence="7" id="KW-1185">Reference proteome</keyword>
<keyword evidence="2" id="KW-0805">Transcription regulation</keyword>
<dbReference type="RefSeq" id="WP_241914790.1">
    <property type="nucleotide sequence ID" value="NZ_CP093326.1"/>
</dbReference>
<organism evidence="6 7">
    <name type="scientific">Arthrobacter sulfonylureivorans</name>
    <dbReference type="NCBI Taxonomy" id="2486855"/>
    <lineage>
        <taxon>Bacteria</taxon>
        <taxon>Bacillati</taxon>
        <taxon>Actinomycetota</taxon>
        <taxon>Actinomycetes</taxon>
        <taxon>Micrococcales</taxon>
        <taxon>Micrococcaceae</taxon>
        <taxon>Arthrobacter</taxon>
    </lineage>
</organism>
<dbReference type="SUPFAM" id="SSF46785">
    <property type="entry name" value="Winged helix' DNA-binding domain"/>
    <property type="match status" value="1"/>
</dbReference>
<evidence type="ECO:0000256" key="3">
    <source>
        <dbReference type="ARBA" id="ARBA00023125"/>
    </source>
</evidence>
<name>A0ABY3W989_9MICC</name>
<dbReference type="PANTHER" id="PTHR30346:SF0">
    <property type="entry name" value="HCA OPERON TRANSCRIPTIONAL ACTIVATOR HCAR"/>
    <property type="match status" value="1"/>
</dbReference>
<evidence type="ECO:0000256" key="2">
    <source>
        <dbReference type="ARBA" id="ARBA00023015"/>
    </source>
</evidence>
<evidence type="ECO:0000256" key="4">
    <source>
        <dbReference type="ARBA" id="ARBA00023163"/>
    </source>
</evidence>
<dbReference type="EMBL" id="CP093326">
    <property type="protein sequence ID" value="UNK46917.1"/>
    <property type="molecule type" value="Genomic_DNA"/>
</dbReference>
<dbReference type="Gene3D" id="3.40.190.10">
    <property type="entry name" value="Periplasmic binding protein-like II"/>
    <property type="match status" value="2"/>
</dbReference>
<keyword evidence="3" id="KW-0238">DNA-binding</keyword>
<evidence type="ECO:0000256" key="1">
    <source>
        <dbReference type="ARBA" id="ARBA00009437"/>
    </source>
</evidence>
<proteinExistence type="inferred from homology"/>
<dbReference type="SUPFAM" id="SSF53850">
    <property type="entry name" value="Periplasmic binding protein-like II"/>
    <property type="match status" value="1"/>
</dbReference>
<evidence type="ECO:0000313" key="7">
    <source>
        <dbReference type="Proteomes" id="UP000829069"/>
    </source>
</evidence>
<dbReference type="PANTHER" id="PTHR30346">
    <property type="entry name" value="TRANSCRIPTIONAL DUAL REGULATOR HCAR-RELATED"/>
    <property type="match status" value="1"/>
</dbReference>
<dbReference type="Proteomes" id="UP000829069">
    <property type="component" value="Chromosome"/>
</dbReference>
<dbReference type="InterPro" id="IPR036390">
    <property type="entry name" value="WH_DNA-bd_sf"/>
</dbReference>
<dbReference type="Gene3D" id="1.10.10.10">
    <property type="entry name" value="Winged helix-like DNA-binding domain superfamily/Winged helix DNA-binding domain"/>
    <property type="match status" value="1"/>
</dbReference>
<gene>
    <name evidence="6" type="ORF">MNQ99_06070</name>
</gene>
<evidence type="ECO:0000259" key="5">
    <source>
        <dbReference type="PROSITE" id="PS50931"/>
    </source>
</evidence>